<accession>A0A5B0QNS5</accession>
<dbReference type="AlphaFoldDB" id="A0A5B0QNS5"/>
<sequence>MHKYIEQQQILGDLLMILIFFCQQETNDLIDPVVPSLGRVVAPCRCPVFLTQNLLGSLHHPYEIGLTQTISHLNVCWLKAEKIIHLC</sequence>
<protein>
    <submittedName>
        <fullName evidence="1">Uncharacterized protein</fullName>
    </submittedName>
</protein>
<dbReference type="Proteomes" id="UP000324748">
    <property type="component" value="Unassembled WGS sequence"/>
</dbReference>
<organism evidence="1 2">
    <name type="scientific">Puccinia graminis f. sp. tritici</name>
    <dbReference type="NCBI Taxonomy" id="56615"/>
    <lineage>
        <taxon>Eukaryota</taxon>
        <taxon>Fungi</taxon>
        <taxon>Dikarya</taxon>
        <taxon>Basidiomycota</taxon>
        <taxon>Pucciniomycotina</taxon>
        <taxon>Pucciniomycetes</taxon>
        <taxon>Pucciniales</taxon>
        <taxon>Pucciniaceae</taxon>
        <taxon>Puccinia</taxon>
    </lineage>
</organism>
<gene>
    <name evidence="1" type="ORF">PGT21_023763</name>
</gene>
<evidence type="ECO:0000313" key="2">
    <source>
        <dbReference type="Proteomes" id="UP000324748"/>
    </source>
</evidence>
<proteinExistence type="predicted"/>
<dbReference type="EMBL" id="VSWC01000014">
    <property type="protein sequence ID" value="KAA1114798.1"/>
    <property type="molecule type" value="Genomic_DNA"/>
</dbReference>
<name>A0A5B0QNS5_PUCGR</name>
<reference evidence="1 2" key="1">
    <citation type="submission" date="2019-05" db="EMBL/GenBank/DDBJ databases">
        <title>Emergence of the Ug99 lineage of the wheat stem rust pathogen through somatic hybridization.</title>
        <authorList>
            <person name="Li F."/>
            <person name="Upadhyaya N.M."/>
            <person name="Sperschneider J."/>
            <person name="Matny O."/>
            <person name="Nguyen-Phuc H."/>
            <person name="Mago R."/>
            <person name="Raley C."/>
            <person name="Miller M.E."/>
            <person name="Silverstein K.A.T."/>
            <person name="Henningsen E."/>
            <person name="Hirsch C.D."/>
            <person name="Visser B."/>
            <person name="Pretorius Z.A."/>
            <person name="Steffenson B.J."/>
            <person name="Schwessinger B."/>
            <person name="Dodds P.N."/>
            <person name="Figueroa M."/>
        </authorList>
    </citation>
    <scope>NUCLEOTIDE SEQUENCE [LARGE SCALE GENOMIC DNA]</scope>
    <source>
        <strain evidence="1">21-0</strain>
    </source>
</reference>
<comment type="caution">
    <text evidence="1">The sequence shown here is derived from an EMBL/GenBank/DDBJ whole genome shotgun (WGS) entry which is preliminary data.</text>
</comment>
<keyword evidence="2" id="KW-1185">Reference proteome</keyword>
<evidence type="ECO:0000313" key="1">
    <source>
        <dbReference type="EMBL" id="KAA1114798.1"/>
    </source>
</evidence>